<evidence type="ECO:0000256" key="1">
    <source>
        <dbReference type="PROSITE-ProRule" id="PRU00176"/>
    </source>
</evidence>
<keyword evidence="5" id="KW-1185">Reference proteome</keyword>
<gene>
    <name evidence="6" type="primary">LOC100371029</name>
</gene>
<feature type="coiled-coil region" evidence="2">
    <location>
        <begin position="353"/>
        <end position="384"/>
    </location>
</feature>
<dbReference type="InterPro" id="IPR035979">
    <property type="entry name" value="RBD_domain_sf"/>
</dbReference>
<dbReference type="PANTHER" id="PTHR16001:SF4">
    <property type="entry name" value="ECTO-NOX DISULFIDE-THIOL EXCHANGER 1-LIKE PROTEIN"/>
    <property type="match status" value="1"/>
</dbReference>
<dbReference type="InterPro" id="IPR000504">
    <property type="entry name" value="RRM_dom"/>
</dbReference>
<dbReference type="Gene3D" id="3.30.70.330">
    <property type="match status" value="1"/>
</dbReference>
<feature type="region of interest" description="Disordered" evidence="3">
    <location>
        <begin position="563"/>
        <end position="598"/>
    </location>
</feature>
<feature type="compositionally biased region" description="Basic and acidic residues" evidence="3">
    <location>
        <begin position="580"/>
        <end position="589"/>
    </location>
</feature>
<name>A0ABM0MSG2_SACKO</name>
<evidence type="ECO:0000313" key="6">
    <source>
        <dbReference type="RefSeq" id="XP_006822953.1"/>
    </source>
</evidence>
<protein>
    <submittedName>
        <fullName evidence="6">Ecto-NOX disulfide-thiol exchanger 2-like</fullName>
    </submittedName>
</protein>
<dbReference type="Pfam" id="PF23267">
    <property type="entry name" value="ENOX1"/>
    <property type="match status" value="1"/>
</dbReference>
<dbReference type="SUPFAM" id="SSF54928">
    <property type="entry name" value="RNA-binding domain, RBD"/>
    <property type="match status" value="1"/>
</dbReference>
<evidence type="ECO:0000256" key="3">
    <source>
        <dbReference type="SAM" id="MobiDB-lite"/>
    </source>
</evidence>
<dbReference type="Pfam" id="PF00076">
    <property type="entry name" value="RRM_1"/>
    <property type="match status" value="1"/>
</dbReference>
<reference evidence="6" key="1">
    <citation type="submission" date="2025-08" db="UniProtKB">
        <authorList>
            <consortium name="RefSeq"/>
        </authorList>
    </citation>
    <scope>IDENTIFICATION</scope>
    <source>
        <tissue evidence="6">Testes</tissue>
    </source>
</reference>
<dbReference type="GeneID" id="100371029"/>
<dbReference type="PANTHER" id="PTHR16001">
    <property type="entry name" value="ECTO-NOX DISULFIDE-THIOL EXCHANGER"/>
    <property type="match status" value="1"/>
</dbReference>
<keyword evidence="1" id="KW-0694">RNA-binding</keyword>
<dbReference type="InterPro" id="IPR038876">
    <property type="entry name" value="ENOX"/>
</dbReference>
<accession>A0ABM0MSG2</accession>
<dbReference type="SMART" id="SM00360">
    <property type="entry name" value="RRM"/>
    <property type="match status" value="1"/>
</dbReference>
<dbReference type="PROSITE" id="PS50102">
    <property type="entry name" value="RRM"/>
    <property type="match status" value="1"/>
</dbReference>
<proteinExistence type="predicted"/>
<dbReference type="InterPro" id="IPR012677">
    <property type="entry name" value="Nucleotide-bd_a/b_plait_sf"/>
</dbReference>
<dbReference type="RefSeq" id="XP_006822953.1">
    <property type="nucleotide sequence ID" value="XM_006822890.1"/>
</dbReference>
<evidence type="ECO:0000259" key="4">
    <source>
        <dbReference type="PROSITE" id="PS50102"/>
    </source>
</evidence>
<evidence type="ECO:0000256" key="2">
    <source>
        <dbReference type="SAM" id="Coils"/>
    </source>
</evidence>
<organism evidence="5 6">
    <name type="scientific">Saccoglossus kowalevskii</name>
    <name type="common">Acorn worm</name>
    <dbReference type="NCBI Taxonomy" id="10224"/>
    <lineage>
        <taxon>Eukaryota</taxon>
        <taxon>Metazoa</taxon>
        <taxon>Hemichordata</taxon>
        <taxon>Enteropneusta</taxon>
        <taxon>Harrimaniidae</taxon>
        <taxon>Saccoglossus</taxon>
    </lineage>
</organism>
<keyword evidence="2" id="KW-0175">Coiled coil</keyword>
<evidence type="ECO:0000313" key="5">
    <source>
        <dbReference type="Proteomes" id="UP000694865"/>
    </source>
</evidence>
<dbReference type="Proteomes" id="UP000694865">
    <property type="component" value="Unplaced"/>
</dbReference>
<dbReference type="InterPro" id="IPR056611">
    <property type="entry name" value="ENOX1/2_dom"/>
</dbReference>
<sequence length="702" mass="79219">MAASVFPFQHQARVQQNIGPVNIVDPSSNNSPLDFNKSAVPLMELKLNTSPVDQTQRKDINPVLGGVQGDPAMAAFGAMESWTNPQTSWGSMGQMGMAGFQGDPNMMNQWQMGGQIPAQMGAQMMGQMGGFAMVPPPPPPDMQQKEIIQCKSCILFPPMIGMPPPTTRERPPGCRTVFVGGLPQNITEEIVREIFERCGGITNIRLSKKNFCHIRFENMFCVDGAIYLSGYKVRIGTETDPPNMGRLHVDFAQARDDLYEWECYQRQLQREERHRQRMEEQRLRPPSPQPVVHFSDHEAAVMAEQLKAGETGAGDSSFAAALVTLATWLERGDCNKRTANTFFSMIQTTHSHVRRLMNDKQRYNEELEQAKELHRQNLNGIIVQFSEIEQVLTAACKQKARDHFSKAQRKHIDQWKQQTQEIKITEQQDLLRNRNEIDMEVSDSEENEQPPDPKKQKIVEVFVPNTAELDQLKEENDSLRCQLEAYKNEVLILKGEYNKHSDGKETQIKALQHACQGLQQQLLAARSEAIAVKATEPEVEKKVEKPGALMMWLKKAVVEKESPTKDDKISVGEGDEDEKDAGTENKDEAQTEETEGEKVALPTFSQEAQLSEKSEKFKKATEKEALLVGLLATFLHVHPFGASVEYLWAYISRLDSKVSPADIESLMIKLPTVFKQELFGVGATLEKRWQFCGFETCLKKKP</sequence>
<feature type="domain" description="RRM" evidence="4">
    <location>
        <begin position="175"/>
        <end position="254"/>
    </location>
</feature>
<feature type="coiled-coil region" evidence="2">
    <location>
        <begin position="469"/>
        <end position="528"/>
    </location>
</feature>